<dbReference type="InterPro" id="IPR019752">
    <property type="entry name" value="Pyrv/ketoisovalerate_OxRed_cat"/>
</dbReference>
<dbReference type="Pfam" id="PF01855">
    <property type="entry name" value="POR_N"/>
    <property type="match status" value="1"/>
</dbReference>
<dbReference type="Pfam" id="PF02775">
    <property type="entry name" value="TPP_enzyme_C"/>
    <property type="match status" value="1"/>
</dbReference>
<dbReference type="InterPro" id="IPR002880">
    <property type="entry name" value="Pyrv_Fd/Flavodoxin_OxRdtase_N"/>
</dbReference>
<keyword evidence="4" id="KW-0249">Electron transport</keyword>
<dbReference type="GO" id="GO:0005506">
    <property type="term" value="F:iron ion binding"/>
    <property type="evidence" value="ECO:0007669"/>
    <property type="project" value="InterPro"/>
</dbReference>
<proteinExistence type="predicted"/>
<dbReference type="Gene3D" id="4.10.780.10">
    <property type="entry name" value="Pyruvate-flavodoxin oxidoreductase, EKR domain"/>
    <property type="match status" value="1"/>
</dbReference>
<feature type="domain" description="4Fe-4S ferredoxin-type" evidence="8">
    <location>
        <begin position="682"/>
        <end position="711"/>
    </location>
</feature>
<dbReference type="PANTHER" id="PTHR32154">
    <property type="entry name" value="PYRUVATE-FLAVODOXIN OXIDOREDUCTASE-RELATED"/>
    <property type="match status" value="1"/>
</dbReference>
<evidence type="ECO:0000256" key="6">
    <source>
        <dbReference type="ARBA" id="ARBA00023004"/>
    </source>
</evidence>
<dbReference type="Gene3D" id="3.40.920.10">
    <property type="entry name" value="Pyruvate-ferredoxin oxidoreductase, PFOR, domain III"/>
    <property type="match status" value="1"/>
</dbReference>
<dbReference type="CDD" id="cd03377">
    <property type="entry name" value="TPP_PFOR_PNO"/>
    <property type="match status" value="1"/>
</dbReference>
<evidence type="ECO:0000256" key="4">
    <source>
        <dbReference type="ARBA" id="ARBA00022982"/>
    </source>
</evidence>
<dbReference type="InterPro" id="IPR011766">
    <property type="entry name" value="TPP_enzyme_TPP-bd"/>
</dbReference>
<dbReference type="InterPro" id="IPR002869">
    <property type="entry name" value="Pyrv_flavodox_OxRed_cen"/>
</dbReference>
<keyword evidence="7" id="KW-0411">Iron-sulfur</keyword>
<dbReference type="Gene3D" id="3.30.70.20">
    <property type="match status" value="1"/>
</dbReference>
<gene>
    <name evidence="9" type="ORF">UFOPK2366_00178</name>
</gene>
<keyword evidence="1" id="KW-0813">Transport</keyword>
<dbReference type="PIRSF" id="PIRSF000159">
    <property type="entry name" value="NifJ"/>
    <property type="match status" value="1"/>
</dbReference>
<dbReference type="PROSITE" id="PS00198">
    <property type="entry name" value="4FE4S_FER_1"/>
    <property type="match status" value="1"/>
</dbReference>
<dbReference type="FunFam" id="3.40.50.970:FF:000012">
    <property type="entry name" value="Pyruvate:ferredoxin (Flavodoxin) oxidoreductase"/>
    <property type="match status" value="1"/>
</dbReference>
<dbReference type="SUPFAM" id="SSF54862">
    <property type="entry name" value="4Fe-4S ferredoxins"/>
    <property type="match status" value="1"/>
</dbReference>
<dbReference type="SMART" id="SM00890">
    <property type="entry name" value="EKR"/>
    <property type="match status" value="1"/>
</dbReference>
<evidence type="ECO:0000256" key="5">
    <source>
        <dbReference type="ARBA" id="ARBA00023002"/>
    </source>
</evidence>
<dbReference type="PROSITE" id="PS51379">
    <property type="entry name" value="4FE4S_FER_2"/>
    <property type="match status" value="2"/>
</dbReference>
<dbReference type="InterPro" id="IPR017896">
    <property type="entry name" value="4Fe4S_Fe-S-bd"/>
</dbReference>
<sequence length="1218" mass="130332">MSKGDTVDGNEATASVAYRVSEVIAIYPITPASTMAEACDAWASEKRPNLWGVVPEVIEMQSEAGAAGTLHGAVMRGALATTFTASQGLLLMLPNMFKIAGELSPAVVHVAARSLATHALSIFGDHSDVMAARTTGWAMLSSGSVQEAADFALIAHACTLESRVPFMHFFDGFRTSHEVATVDVPSDADIAAMLDEQWVTDLRMRALDPDRPVLRGSAQNPDVFFQAREAANSYTSAVPSIVAAAFNRFAEQTGRHYGLVGYFGAPDADRVVILMGSGVGAAREAVARLNAEGEKVGVLSVRLYRPFPSRVLVDALPATVRAIAVLDRTKEPGAPAEPLCLDVIEALADAAADGVRSMPRVIGGRYGLASKEFTPAMVKSVLDELNQPSPKKRFTVGIVDDVTHLSLTIDPSFTTDQAALKAVFYGLGSDGTVGANKQTAKIVGDLTGRQAQGYFVYDSKKSGSMTVSHLRFDANEILSTYLITEADFVAVHQFGLLDRTDVLAVARPGSTLLLNSPYPVSESWARLPREVQEQIIVNGLDVHVIDAHRLARDVGLGGQVNIIMQVAFFALTNLMPLDDAIAAIEASVRKAYGKRGGPVVDANLAAIIRTVQELQPLVVPDVADSTRTRRLPVPVTAPDFVQRVTARMLAGEGDLLPVSAMPIDGTFPTGTARFEKRALATTIPIWDESICIDCARCVLVCPHAAIRMKVYEPDTVGAFPDGFPSKGFHSREQPGLHLTIQVAPDDCTGCGVCVDVCPARSKSEVRHKAINMEPIEPHHQVQRSRYDFFEGITGVAPGVLSPSTVKGSQTREPLFEFSGACAGCGETPYLKLLSQLFGDRTIVANATGCSSIFGGNLPTTPWGTDAQGRGPAWANSLFEDNAEFGLGMRIALDRQSDMAQQWLRELSAQVGATLVDGILAVDPTQPIDDAGMARQRALVAELDALLDALATAPDLAVARLARRLRPLTSSLVRKNVWIVGGDGWAYDIGAGGLDHVLGSGRDVNILVLDTEVYSNTGGQASKSTPRAAVAKFASGGKSTAKKDLGAEARRYGNVYVAQVAIGANDIQTVKAFAEAEAWPGVSLIIAYSTCIAHGIDMATSMSHQKVGVQTGYWPLYRFHPGLEEHSIPFALDSKDPSRPLSNFVGSEARFTMLARSHPQESAELLALAQIDVDERWRYYRQLAGIERTVAHLGTVDWTTPLRDGPPLVVPPDEGQEPS</sequence>
<dbReference type="Pfam" id="PF01558">
    <property type="entry name" value="POR"/>
    <property type="match status" value="1"/>
</dbReference>
<dbReference type="FunFam" id="3.40.50.920:FF:000007">
    <property type="entry name" value="Pyruvate:ferredoxin (Flavodoxin) oxidoreductase"/>
    <property type="match status" value="1"/>
</dbReference>
<dbReference type="CDD" id="cd07034">
    <property type="entry name" value="TPP_PYR_PFOR_IOR-alpha_like"/>
    <property type="match status" value="1"/>
</dbReference>
<dbReference type="InterPro" id="IPR017900">
    <property type="entry name" value="4Fe4S_Fe_S_CS"/>
</dbReference>
<feature type="domain" description="4Fe-4S ferredoxin-type" evidence="8">
    <location>
        <begin position="738"/>
        <end position="767"/>
    </location>
</feature>
<dbReference type="Pfam" id="PF17147">
    <property type="entry name" value="PFOR_II"/>
    <property type="match status" value="1"/>
</dbReference>
<dbReference type="GO" id="GO:0030976">
    <property type="term" value="F:thiamine pyrophosphate binding"/>
    <property type="evidence" value="ECO:0007669"/>
    <property type="project" value="InterPro"/>
</dbReference>
<dbReference type="SUPFAM" id="SSF52922">
    <property type="entry name" value="TK C-terminal domain-like"/>
    <property type="match status" value="1"/>
</dbReference>
<dbReference type="AlphaFoldDB" id="A0A6J6N375"/>
<dbReference type="InterPro" id="IPR019456">
    <property type="entry name" value="Pyrv-flavodox_OxRtase_EKR"/>
</dbReference>
<dbReference type="GO" id="GO:0006979">
    <property type="term" value="P:response to oxidative stress"/>
    <property type="evidence" value="ECO:0007669"/>
    <property type="project" value="TreeGrafter"/>
</dbReference>
<dbReference type="EMBL" id="CAEZXM010000018">
    <property type="protein sequence ID" value="CAB4680559.1"/>
    <property type="molecule type" value="Genomic_DNA"/>
</dbReference>
<keyword evidence="3" id="KW-0479">Metal-binding</keyword>
<dbReference type="Gene3D" id="3.40.50.970">
    <property type="match status" value="2"/>
</dbReference>
<dbReference type="NCBIfam" id="TIGR02176">
    <property type="entry name" value="pyruv_ox_red"/>
    <property type="match status" value="1"/>
</dbReference>
<dbReference type="InterPro" id="IPR050722">
    <property type="entry name" value="Pyruvate:ferred/Flavod_OxRd"/>
</dbReference>
<dbReference type="InterPro" id="IPR029061">
    <property type="entry name" value="THDP-binding"/>
</dbReference>
<dbReference type="Pfam" id="PF10371">
    <property type="entry name" value="EKR"/>
    <property type="match status" value="1"/>
</dbReference>
<dbReference type="InterPro" id="IPR037112">
    <property type="entry name" value="Pyrv-flavodox_OxR_EKR_sf"/>
</dbReference>
<dbReference type="GO" id="GO:0016903">
    <property type="term" value="F:oxidoreductase activity, acting on the aldehyde or oxo group of donors"/>
    <property type="evidence" value="ECO:0007669"/>
    <property type="project" value="InterPro"/>
</dbReference>
<evidence type="ECO:0000313" key="9">
    <source>
        <dbReference type="EMBL" id="CAB4680559.1"/>
    </source>
</evidence>
<dbReference type="Gene3D" id="3.40.50.920">
    <property type="match status" value="1"/>
</dbReference>
<keyword evidence="5" id="KW-0560">Oxidoreductase</keyword>
<dbReference type="SUPFAM" id="SSF53323">
    <property type="entry name" value="Pyruvate-ferredoxin oxidoreductase, PFOR, domain III"/>
    <property type="match status" value="1"/>
</dbReference>
<keyword evidence="2" id="KW-0004">4Fe-4S</keyword>
<name>A0A6J6N375_9ZZZZ</name>
<dbReference type="InterPro" id="IPR033412">
    <property type="entry name" value="PFOR_II"/>
</dbReference>
<dbReference type="PANTHER" id="PTHR32154:SF0">
    <property type="entry name" value="PYRUVATE-FLAVODOXIN OXIDOREDUCTASE-RELATED"/>
    <property type="match status" value="1"/>
</dbReference>
<dbReference type="GO" id="GO:0022900">
    <property type="term" value="P:electron transport chain"/>
    <property type="evidence" value="ECO:0007669"/>
    <property type="project" value="InterPro"/>
</dbReference>
<dbReference type="InterPro" id="IPR009014">
    <property type="entry name" value="Transketo_C/PFOR_II"/>
</dbReference>
<dbReference type="GO" id="GO:0051539">
    <property type="term" value="F:4 iron, 4 sulfur cluster binding"/>
    <property type="evidence" value="ECO:0007669"/>
    <property type="project" value="UniProtKB-KW"/>
</dbReference>
<reference evidence="9" key="1">
    <citation type="submission" date="2020-05" db="EMBL/GenBank/DDBJ databases">
        <authorList>
            <person name="Chiriac C."/>
            <person name="Salcher M."/>
            <person name="Ghai R."/>
            <person name="Kavagutti S V."/>
        </authorList>
    </citation>
    <scope>NUCLEOTIDE SEQUENCE</scope>
</reference>
<accession>A0A6J6N375</accession>
<protein>
    <submittedName>
        <fullName evidence="9">Unannotated protein</fullName>
    </submittedName>
</protein>
<evidence type="ECO:0000256" key="1">
    <source>
        <dbReference type="ARBA" id="ARBA00022448"/>
    </source>
</evidence>
<dbReference type="InterPro" id="IPR011895">
    <property type="entry name" value="Pyrv_flavodox_OxRed"/>
</dbReference>
<evidence type="ECO:0000259" key="8">
    <source>
        <dbReference type="PROSITE" id="PS51379"/>
    </source>
</evidence>
<evidence type="ECO:0000256" key="2">
    <source>
        <dbReference type="ARBA" id="ARBA00022485"/>
    </source>
</evidence>
<dbReference type="SUPFAM" id="SSF52518">
    <property type="entry name" value="Thiamin diphosphate-binding fold (THDP-binding)"/>
    <property type="match status" value="2"/>
</dbReference>
<organism evidence="9">
    <name type="scientific">freshwater metagenome</name>
    <dbReference type="NCBI Taxonomy" id="449393"/>
    <lineage>
        <taxon>unclassified sequences</taxon>
        <taxon>metagenomes</taxon>
        <taxon>ecological metagenomes</taxon>
    </lineage>
</organism>
<keyword evidence="6" id="KW-0408">Iron</keyword>
<evidence type="ECO:0000256" key="3">
    <source>
        <dbReference type="ARBA" id="ARBA00022723"/>
    </source>
</evidence>
<evidence type="ECO:0000256" key="7">
    <source>
        <dbReference type="ARBA" id="ARBA00023014"/>
    </source>
</evidence>
<dbReference type="Pfam" id="PF12838">
    <property type="entry name" value="Fer4_7"/>
    <property type="match status" value="1"/>
</dbReference>